<reference evidence="2 3" key="1">
    <citation type="journal article" date="2019" name="Genome Biol. Evol.">
        <title>Whole-Genome Sequencing of the Giant Devil Catfish, Bagarius yarrelli.</title>
        <authorList>
            <person name="Jiang W."/>
            <person name="Lv Y."/>
            <person name="Cheng L."/>
            <person name="Yang K."/>
            <person name="Chao B."/>
            <person name="Wang X."/>
            <person name="Li Y."/>
            <person name="Pan X."/>
            <person name="You X."/>
            <person name="Zhang Y."/>
            <person name="Yang J."/>
            <person name="Li J."/>
            <person name="Zhang X."/>
            <person name="Liu S."/>
            <person name="Sun C."/>
            <person name="Yang J."/>
            <person name="Shi Q."/>
        </authorList>
    </citation>
    <scope>NUCLEOTIDE SEQUENCE [LARGE SCALE GENOMIC DNA]</scope>
    <source>
        <strain evidence="2">JWS20170419001</strain>
        <tissue evidence="2">Muscle</tissue>
    </source>
</reference>
<evidence type="ECO:0000313" key="3">
    <source>
        <dbReference type="Proteomes" id="UP000319801"/>
    </source>
</evidence>
<dbReference type="AlphaFoldDB" id="A0A556THA3"/>
<gene>
    <name evidence="2" type="ORF">Baya_0093</name>
</gene>
<dbReference type="Proteomes" id="UP000319801">
    <property type="component" value="Unassembled WGS sequence"/>
</dbReference>
<name>A0A556THA3_BAGYA</name>
<dbReference type="OrthoDB" id="8947254at2759"/>
<sequence length="120" mass="14788">MCKEEDYVFLNNRESGDETPKESTLCESDWQQIQEERRQRRLDWERQEQERQSELEKQRREKEEQWKSHVAKLASERESLRGRLHRLREFRDFQKKVLMQELGLEPGTGSEKLDYLLMRM</sequence>
<proteinExistence type="predicted"/>
<comment type="caution">
    <text evidence="2">The sequence shown here is derived from an EMBL/GenBank/DDBJ whole genome shotgun (WGS) entry which is preliminary data.</text>
</comment>
<evidence type="ECO:0000313" key="2">
    <source>
        <dbReference type="EMBL" id="TSK13219.1"/>
    </source>
</evidence>
<organism evidence="2 3">
    <name type="scientific">Bagarius yarrelli</name>
    <name type="common">Goonch</name>
    <name type="synonym">Bagrus yarrelli</name>
    <dbReference type="NCBI Taxonomy" id="175774"/>
    <lineage>
        <taxon>Eukaryota</taxon>
        <taxon>Metazoa</taxon>
        <taxon>Chordata</taxon>
        <taxon>Craniata</taxon>
        <taxon>Vertebrata</taxon>
        <taxon>Euteleostomi</taxon>
        <taxon>Actinopterygii</taxon>
        <taxon>Neopterygii</taxon>
        <taxon>Teleostei</taxon>
        <taxon>Ostariophysi</taxon>
        <taxon>Siluriformes</taxon>
        <taxon>Sisoridae</taxon>
        <taxon>Sisorinae</taxon>
        <taxon>Bagarius</taxon>
    </lineage>
</organism>
<feature type="region of interest" description="Disordered" evidence="1">
    <location>
        <begin position="1"/>
        <end position="28"/>
    </location>
</feature>
<protein>
    <submittedName>
        <fullName evidence="2">Uncharacterized protein</fullName>
    </submittedName>
</protein>
<evidence type="ECO:0000256" key="1">
    <source>
        <dbReference type="SAM" id="MobiDB-lite"/>
    </source>
</evidence>
<dbReference type="EMBL" id="VCAZ01000001">
    <property type="protein sequence ID" value="TSK13219.1"/>
    <property type="molecule type" value="Genomic_DNA"/>
</dbReference>
<accession>A0A556THA3</accession>
<keyword evidence="3" id="KW-1185">Reference proteome</keyword>